<dbReference type="PANTHER" id="PTHR43249">
    <property type="entry name" value="UDP-N-ACETYL-2-AMINO-2-DEOXY-D-GLUCURONATE OXIDASE"/>
    <property type="match status" value="1"/>
</dbReference>
<dbReference type="SUPFAM" id="SSF55347">
    <property type="entry name" value="Glyceraldehyde-3-phosphate dehydrogenase-like, C-terminal domain"/>
    <property type="match status" value="1"/>
</dbReference>
<dbReference type="AlphaFoldDB" id="A0A1C6V373"/>
<name>A0A1C6V373_9ACTN</name>
<feature type="region of interest" description="Disordered" evidence="1">
    <location>
        <begin position="1"/>
        <end position="41"/>
    </location>
</feature>
<dbReference type="Pfam" id="PF22725">
    <property type="entry name" value="GFO_IDH_MocA_C3"/>
    <property type="match status" value="1"/>
</dbReference>
<feature type="domain" description="GFO/IDH/MocA-like oxidoreductase" evidence="3">
    <location>
        <begin position="171"/>
        <end position="310"/>
    </location>
</feature>
<evidence type="ECO:0000313" key="5">
    <source>
        <dbReference type="Proteomes" id="UP000198937"/>
    </source>
</evidence>
<dbReference type="RefSeq" id="WP_217628862.1">
    <property type="nucleotide sequence ID" value="NZ_BMMJ01000008.1"/>
</dbReference>
<evidence type="ECO:0000259" key="3">
    <source>
        <dbReference type="Pfam" id="PF22725"/>
    </source>
</evidence>
<dbReference type="Pfam" id="PF01408">
    <property type="entry name" value="GFO_IDH_MocA"/>
    <property type="match status" value="1"/>
</dbReference>
<dbReference type="Gene3D" id="3.40.50.720">
    <property type="entry name" value="NAD(P)-binding Rossmann-like Domain"/>
    <property type="match status" value="1"/>
</dbReference>
<feature type="domain" description="Gfo/Idh/MocA-like oxidoreductase N-terminal" evidence="2">
    <location>
        <begin position="43"/>
        <end position="161"/>
    </location>
</feature>
<evidence type="ECO:0000259" key="2">
    <source>
        <dbReference type="Pfam" id="PF01408"/>
    </source>
</evidence>
<evidence type="ECO:0000256" key="1">
    <source>
        <dbReference type="SAM" id="MobiDB-lite"/>
    </source>
</evidence>
<dbReference type="GO" id="GO:0000166">
    <property type="term" value="F:nucleotide binding"/>
    <property type="evidence" value="ECO:0007669"/>
    <property type="project" value="InterPro"/>
</dbReference>
<sequence>MSERTERSEGSEGMPDQHRMSERTERSEGSEGMPDQHRTSRLGVGVIGVGSIAEMHLAAYAANPDVRLAGVFDLNAERSAQKAAAFGVARVHPTLDSLLADPDIDAVSICTWNDTHAEIAVAALEAGKHVLVEKPLSRTAGETQALVEAVERSGRHLEVGFVRRFGSNARVLKSFVDGGLLGDIYHARATNVRRLGNPGGWFADHARSGGGPLIDIGVHALDLCWYFMGTPRAVTVSAVTHSPLGNRANVTSLSRYKVADYDPTQSDVEDFAVALIRFDNGASLTLETSYSLHALDDRLEVAVFGERGGAELEPKLRMVTEMHDTVLNMGPQIDHLSFDFAEGFANEIAHFVSLCLGEAEQVAPVSHGTEVMRMLDGIYESARTGREVRLS</sequence>
<dbReference type="InterPro" id="IPR036291">
    <property type="entry name" value="NAD(P)-bd_dom_sf"/>
</dbReference>
<dbReference type="InterPro" id="IPR055170">
    <property type="entry name" value="GFO_IDH_MocA-like_dom"/>
</dbReference>
<proteinExistence type="predicted"/>
<organism evidence="4 5">
    <name type="scientific">Micromonospora yangpuensis</name>
    <dbReference type="NCBI Taxonomy" id="683228"/>
    <lineage>
        <taxon>Bacteria</taxon>
        <taxon>Bacillati</taxon>
        <taxon>Actinomycetota</taxon>
        <taxon>Actinomycetes</taxon>
        <taxon>Micromonosporales</taxon>
        <taxon>Micromonosporaceae</taxon>
        <taxon>Micromonospora</taxon>
    </lineage>
</organism>
<gene>
    <name evidence="4" type="ORF">GA0070617_4490</name>
</gene>
<dbReference type="EMBL" id="FMIA01000002">
    <property type="protein sequence ID" value="SCL60839.1"/>
    <property type="molecule type" value="Genomic_DNA"/>
</dbReference>
<dbReference type="PANTHER" id="PTHR43249:SF1">
    <property type="entry name" value="D-GLUCOSIDE 3-DEHYDROGENASE"/>
    <property type="match status" value="1"/>
</dbReference>
<keyword evidence="5" id="KW-1185">Reference proteome</keyword>
<protein>
    <submittedName>
        <fullName evidence="4">Predicted dehydrogenase</fullName>
    </submittedName>
</protein>
<dbReference type="Proteomes" id="UP000198937">
    <property type="component" value="Unassembled WGS sequence"/>
</dbReference>
<evidence type="ECO:0000313" key="4">
    <source>
        <dbReference type="EMBL" id="SCL60839.1"/>
    </source>
</evidence>
<dbReference type="Gene3D" id="3.30.360.10">
    <property type="entry name" value="Dihydrodipicolinate Reductase, domain 2"/>
    <property type="match status" value="1"/>
</dbReference>
<dbReference type="InterPro" id="IPR052515">
    <property type="entry name" value="Gfo/Idh/MocA_Oxidoreductase"/>
</dbReference>
<feature type="compositionally biased region" description="Basic and acidic residues" evidence="1">
    <location>
        <begin position="1"/>
        <end position="38"/>
    </location>
</feature>
<dbReference type="STRING" id="683228.GA0070617_4490"/>
<dbReference type="SUPFAM" id="SSF51735">
    <property type="entry name" value="NAD(P)-binding Rossmann-fold domains"/>
    <property type="match status" value="1"/>
</dbReference>
<accession>A0A1C6V373</accession>
<reference evidence="4 5" key="1">
    <citation type="submission" date="2016-06" db="EMBL/GenBank/DDBJ databases">
        <authorList>
            <person name="Kjaerup R.B."/>
            <person name="Dalgaard T.S."/>
            <person name="Juul-Madsen H.R."/>
        </authorList>
    </citation>
    <scope>NUCLEOTIDE SEQUENCE [LARGE SCALE GENOMIC DNA]</scope>
    <source>
        <strain evidence="4 5">DSM 45577</strain>
    </source>
</reference>
<dbReference type="InterPro" id="IPR000683">
    <property type="entry name" value="Gfo/Idh/MocA-like_OxRdtase_N"/>
</dbReference>